<dbReference type="HOGENOM" id="CLU_2376147_0_0_1"/>
<protein>
    <submittedName>
        <fullName evidence="1">Uncharacterized protein</fullName>
    </submittedName>
</protein>
<name>A0A0D3FEE2_9ORYZ</name>
<reference evidence="1" key="2">
    <citation type="submission" date="2015-03" db="UniProtKB">
        <authorList>
            <consortium name="EnsemblPlants"/>
        </authorList>
    </citation>
    <scope>IDENTIFICATION</scope>
</reference>
<organism evidence="1">
    <name type="scientific">Oryza barthii</name>
    <dbReference type="NCBI Taxonomy" id="65489"/>
    <lineage>
        <taxon>Eukaryota</taxon>
        <taxon>Viridiplantae</taxon>
        <taxon>Streptophyta</taxon>
        <taxon>Embryophyta</taxon>
        <taxon>Tracheophyta</taxon>
        <taxon>Spermatophyta</taxon>
        <taxon>Magnoliopsida</taxon>
        <taxon>Liliopsida</taxon>
        <taxon>Poales</taxon>
        <taxon>Poaceae</taxon>
        <taxon>BOP clade</taxon>
        <taxon>Oryzoideae</taxon>
        <taxon>Oryzeae</taxon>
        <taxon>Oryzinae</taxon>
        <taxon>Oryza</taxon>
    </lineage>
</organism>
<accession>A0A0D3FEE2</accession>
<sequence length="95" mass="10323">MDLGQWDIGACLKLTTPTLWQHPILRALLTASFGFPSISALPTSTFHAAPATIHVAAGCARHSISNTSAFSAKKEKTVVDFAENADDEYLLLHWK</sequence>
<dbReference type="PaxDb" id="65489-OBART03G05330.1"/>
<dbReference type="Proteomes" id="UP000026960">
    <property type="component" value="Chromosome 3"/>
</dbReference>
<reference evidence="1" key="1">
    <citation type="journal article" date="2009" name="Rice">
        <title>De Novo Next Generation Sequencing of Plant Genomes.</title>
        <authorList>
            <person name="Rounsley S."/>
            <person name="Marri P.R."/>
            <person name="Yu Y."/>
            <person name="He R."/>
            <person name="Sisneros N."/>
            <person name="Goicoechea J.L."/>
            <person name="Lee S.J."/>
            <person name="Angelova A."/>
            <person name="Kudrna D."/>
            <person name="Luo M."/>
            <person name="Affourtit J."/>
            <person name="Desany B."/>
            <person name="Knight J."/>
            <person name="Niazi F."/>
            <person name="Egholm M."/>
            <person name="Wing R.A."/>
        </authorList>
    </citation>
    <scope>NUCLEOTIDE SEQUENCE [LARGE SCALE GENOMIC DNA]</scope>
    <source>
        <strain evidence="1">cv. IRGC 105608</strain>
    </source>
</reference>
<keyword evidence="2" id="KW-1185">Reference proteome</keyword>
<dbReference type="Gramene" id="OBART03G05330.1">
    <property type="protein sequence ID" value="OBART03G05330.1"/>
    <property type="gene ID" value="OBART03G05330"/>
</dbReference>
<dbReference type="AlphaFoldDB" id="A0A0D3FEE2"/>
<proteinExistence type="predicted"/>
<dbReference type="EnsemblPlants" id="OBART03G05330.1">
    <property type="protein sequence ID" value="OBART03G05330.1"/>
    <property type="gene ID" value="OBART03G05330"/>
</dbReference>
<evidence type="ECO:0000313" key="1">
    <source>
        <dbReference type="EnsemblPlants" id="OBART03G05330.1"/>
    </source>
</evidence>
<evidence type="ECO:0000313" key="2">
    <source>
        <dbReference type="Proteomes" id="UP000026960"/>
    </source>
</evidence>